<protein>
    <submittedName>
        <fullName evidence="8">DNA-binding NarL/FixJ family response regulator</fullName>
    </submittedName>
</protein>
<gene>
    <name evidence="8" type="ORF">HD597_010785</name>
</gene>
<dbReference type="Pfam" id="PF00072">
    <property type="entry name" value="Response_reg"/>
    <property type="match status" value="1"/>
</dbReference>
<evidence type="ECO:0000256" key="3">
    <source>
        <dbReference type="ARBA" id="ARBA00023125"/>
    </source>
</evidence>
<feature type="domain" description="HTH luxR-type" evidence="6">
    <location>
        <begin position="149"/>
        <end position="214"/>
    </location>
</feature>
<dbReference type="PROSITE" id="PS50110">
    <property type="entry name" value="RESPONSE_REGULATORY"/>
    <property type="match status" value="1"/>
</dbReference>
<keyword evidence="3 8" id="KW-0238">DNA-binding</keyword>
<sequence>MSIRVVVADDQELVRAGFSMILDAQPDIEVVAEAGDGAQAIAAVREHRPDLLLLDIRMPVMDGIEAARAVCADGDCRVLMLTTFDLDDYVYDALRAGASGFLLKDVRRDDLVHAVRVVAAGESLLSPSVTTRLIADFTSRAAPRAVAPPSERLSALTGREQETLRMMARGLSNAEIAREMVVSEHTVKTHVSNVLTKLGLRDRVQAVIAAYETGLVVPGDTH</sequence>
<evidence type="ECO:0000259" key="7">
    <source>
        <dbReference type="PROSITE" id="PS50110"/>
    </source>
</evidence>
<dbReference type="AlphaFoldDB" id="A0A9X2GTL8"/>
<dbReference type="InterPro" id="IPR011006">
    <property type="entry name" value="CheY-like_superfamily"/>
</dbReference>
<keyword evidence="1 5" id="KW-0597">Phosphoprotein</keyword>
<feature type="modified residue" description="4-aspartylphosphate" evidence="5">
    <location>
        <position position="55"/>
    </location>
</feature>
<keyword evidence="4" id="KW-0804">Transcription</keyword>
<dbReference type="PANTHER" id="PTHR43214:SF24">
    <property type="entry name" value="TRANSCRIPTIONAL REGULATORY PROTEIN NARL-RELATED"/>
    <property type="match status" value="1"/>
</dbReference>
<dbReference type="InterPro" id="IPR001789">
    <property type="entry name" value="Sig_transdc_resp-reg_receiver"/>
</dbReference>
<dbReference type="CDD" id="cd06170">
    <property type="entry name" value="LuxR_C_like"/>
    <property type="match status" value="1"/>
</dbReference>
<dbReference type="SMART" id="SM00448">
    <property type="entry name" value="REC"/>
    <property type="match status" value="1"/>
</dbReference>
<organism evidence="8 9">
    <name type="scientific">Nonomuraea thailandensis</name>
    <dbReference type="NCBI Taxonomy" id="1188745"/>
    <lineage>
        <taxon>Bacteria</taxon>
        <taxon>Bacillati</taxon>
        <taxon>Actinomycetota</taxon>
        <taxon>Actinomycetes</taxon>
        <taxon>Streptosporangiales</taxon>
        <taxon>Streptosporangiaceae</taxon>
        <taxon>Nonomuraea</taxon>
    </lineage>
</organism>
<dbReference type="PRINTS" id="PR00038">
    <property type="entry name" value="HTHLUXR"/>
</dbReference>
<accession>A0A9X2GTL8</accession>
<evidence type="ECO:0000313" key="8">
    <source>
        <dbReference type="EMBL" id="MCP2363765.1"/>
    </source>
</evidence>
<dbReference type="InterPro" id="IPR058245">
    <property type="entry name" value="NreC/VraR/RcsB-like_REC"/>
</dbReference>
<evidence type="ECO:0000256" key="5">
    <source>
        <dbReference type="PROSITE-ProRule" id="PRU00169"/>
    </source>
</evidence>
<dbReference type="RefSeq" id="WP_308210890.1">
    <property type="nucleotide sequence ID" value="NZ_BAABKA010000006.1"/>
</dbReference>
<evidence type="ECO:0000256" key="1">
    <source>
        <dbReference type="ARBA" id="ARBA00022553"/>
    </source>
</evidence>
<dbReference type="InterPro" id="IPR039420">
    <property type="entry name" value="WalR-like"/>
</dbReference>
<name>A0A9X2GTL8_9ACTN</name>
<proteinExistence type="predicted"/>
<dbReference type="Pfam" id="PF00196">
    <property type="entry name" value="GerE"/>
    <property type="match status" value="1"/>
</dbReference>
<dbReference type="GO" id="GO:0000160">
    <property type="term" value="P:phosphorelay signal transduction system"/>
    <property type="evidence" value="ECO:0007669"/>
    <property type="project" value="InterPro"/>
</dbReference>
<dbReference type="SMART" id="SM00421">
    <property type="entry name" value="HTH_LUXR"/>
    <property type="match status" value="1"/>
</dbReference>
<dbReference type="EMBL" id="JAMZEB010000002">
    <property type="protein sequence ID" value="MCP2363765.1"/>
    <property type="molecule type" value="Genomic_DNA"/>
</dbReference>
<dbReference type="SUPFAM" id="SSF52172">
    <property type="entry name" value="CheY-like"/>
    <property type="match status" value="1"/>
</dbReference>
<comment type="caution">
    <text evidence="8">The sequence shown here is derived from an EMBL/GenBank/DDBJ whole genome shotgun (WGS) entry which is preliminary data.</text>
</comment>
<keyword evidence="9" id="KW-1185">Reference proteome</keyword>
<dbReference type="PROSITE" id="PS50043">
    <property type="entry name" value="HTH_LUXR_2"/>
    <property type="match status" value="1"/>
</dbReference>
<feature type="domain" description="Response regulatory" evidence="7">
    <location>
        <begin position="4"/>
        <end position="119"/>
    </location>
</feature>
<reference evidence="8" key="1">
    <citation type="submission" date="2022-06" db="EMBL/GenBank/DDBJ databases">
        <title>Sequencing the genomes of 1000 actinobacteria strains.</title>
        <authorList>
            <person name="Klenk H.-P."/>
        </authorList>
    </citation>
    <scope>NUCLEOTIDE SEQUENCE</scope>
    <source>
        <strain evidence="8">DSM 46694</strain>
    </source>
</reference>
<dbReference type="CDD" id="cd17535">
    <property type="entry name" value="REC_NarL-like"/>
    <property type="match status" value="1"/>
</dbReference>
<evidence type="ECO:0000256" key="4">
    <source>
        <dbReference type="ARBA" id="ARBA00023163"/>
    </source>
</evidence>
<evidence type="ECO:0000256" key="2">
    <source>
        <dbReference type="ARBA" id="ARBA00023015"/>
    </source>
</evidence>
<dbReference type="Proteomes" id="UP001139648">
    <property type="component" value="Unassembled WGS sequence"/>
</dbReference>
<dbReference type="PANTHER" id="PTHR43214">
    <property type="entry name" value="TWO-COMPONENT RESPONSE REGULATOR"/>
    <property type="match status" value="1"/>
</dbReference>
<evidence type="ECO:0000313" key="9">
    <source>
        <dbReference type="Proteomes" id="UP001139648"/>
    </source>
</evidence>
<dbReference type="Gene3D" id="3.40.50.2300">
    <property type="match status" value="1"/>
</dbReference>
<dbReference type="GO" id="GO:0006355">
    <property type="term" value="P:regulation of DNA-templated transcription"/>
    <property type="evidence" value="ECO:0007669"/>
    <property type="project" value="InterPro"/>
</dbReference>
<dbReference type="GO" id="GO:0003677">
    <property type="term" value="F:DNA binding"/>
    <property type="evidence" value="ECO:0007669"/>
    <property type="project" value="UniProtKB-KW"/>
</dbReference>
<keyword evidence="2" id="KW-0805">Transcription regulation</keyword>
<dbReference type="InterPro" id="IPR000792">
    <property type="entry name" value="Tscrpt_reg_LuxR_C"/>
</dbReference>
<evidence type="ECO:0000259" key="6">
    <source>
        <dbReference type="PROSITE" id="PS50043"/>
    </source>
</evidence>
<dbReference type="PROSITE" id="PS00622">
    <property type="entry name" value="HTH_LUXR_1"/>
    <property type="match status" value="1"/>
</dbReference>